<dbReference type="PANTHER" id="PTHR31286:SF167">
    <property type="entry name" value="OS09G0268800 PROTEIN"/>
    <property type="match status" value="1"/>
</dbReference>
<feature type="compositionally biased region" description="Polar residues" evidence="1">
    <location>
        <begin position="386"/>
        <end position="406"/>
    </location>
</feature>
<feature type="region of interest" description="Disordered" evidence="1">
    <location>
        <begin position="386"/>
        <end position="407"/>
    </location>
</feature>
<name>A0A803QIP5_CANSA</name>
<dbReference type="InterPro" id="IPR025558">
    <property type="entry name" value="DUF4283"/>
</dbReference>
<dbReference type="Proteomes" id="UP000596661">
    <property type="component" value="Unassembled WGS sequence"/>
</dbReference>
<dbReference type="EnsemblPlants" id="evm.model.10.1161">
    <property type="protein sequence ID" value="cds.evm.model.10.1161"/>
    <property type="gene ID" value="evm.TU.10.1161"/>
</dbReference>
<dbReference type="EMBL" id="UZAU01000818">
    <property type="status" value="NOT_ANNOTATED_CDS"/>
    <property type="molecule type" value="Genomic_DNA"/>
</dbReference>
<accession>A0A803QIP5</accession>
<sequence>MDSFHPDISKALSVREREVINLTNIAAPPPRPTTHRLICKVFSCKGYNPKQFNNFIITNWKGRFDVTISNYEFDSYMVSFGCKGDLKRVLSKEPWQFHNRHMILCLSSNLQNASMDSYTTIPFWIQVFRGQTVTFPWMFDELWLEYRYERLSNFSNECGIIGHVFDKYSQFLVKLDEGEESDLPYGPWMEGSALPNAGYNRYRQDFSIAGPWPFIMRLARNTITPIISHSRQPPVLPPSITNREKGKRIVESPNHSIDTHCTRDLVLKNSIPQFSIDLLPKEKFISSNSPPTENVNSRNYGADQPKFSSDFGSQLEAMIASSNIVTTNTVTSTEVNPMPPSINVESDSVKDNRMPSLFGKRQLVTSRGNVRNVLKRCCTKATPLVDSTNHNLHQQPNPSSELSNFSLVADGSGASLAQAGVQPRRSP</sequence>
<dbReference type="Gramene" id="evm.model.10.1161">
    <property type="protein sequence ID" value="cds.evm.model.10.1161"/>
    <property type="gene ID" value="evm.TU.10.1161"/>
</dbReference>
<feature type="domain" description="DUF4283" evidence="2">
    <location>
        <begin position="37"/>
        <end position="104"/>
    </location>
</feature>
<keyword evidence="4" id="KW-1185">Reference proteome</keyword>
<organism evidence="3 4">
    <name type="scientific">Cannabis sativa</name>
    <name type="common">Hemp</name>
    <name type="synonym">Marijuana</name>
    <dbReference type="NCBI Taxonomy" id="3483"/>
    <lineage>
        <taxon>Eukaryota</taxon>
        <taxon>Viridiplantae</taxon>
        <taxon>Streptophyta</taxon>
        <taxon>Embryophyta</taxon>
        <taxon>Tracheophyta</taxon>
        <taxon>Spermatophyta</taxon>
        <taxon>Magnoliopsida</taxon>
        <taxon>eudicotyledons</taxon>
        <taxon>Gunneridae</taxon>
        <taxon>Pentapetalae</taxon>
        <taxon>rosids</taxon>
        <taxon>fabids</taxon>
        <taxon>Rosales</taxon>
        <taxon>Cannabaceae</taxon>
        <taxon>Cannabis</taxon>
    </lineage>
</organism>
<dbReference type="InterPro" id="IPR040256">
    <property type="entry name" value="At4g02000-like"/>
</dbReference>
<evidence type="ECO:0000313" key="4">
    <source>
        <dbReference type="Proteomes" id="UP000596661"/>
    </source>
</evidence>
<proteinExistence type="predicted"/>
<evidence type="ECO:0000259" key="2">
    <source>
        <dbReference type="Pfam" id="PF14111"/>
    </source>
</evidence>
<dbReference type="AlphaFoldDB" id="A0A803QIP5"/>
<protein>
    <recommendedName>
        <fullName evidence="2">DUF4283 domain-containing protein</fullName>
    </recommendedName>
</protein>
<evidence type="ECO:0000256" key="1">
    <source>
        <dbReference type="SAM" id="MobiDB-lite"/>
    </source>
</evidence>
<reference evidence="3" key="1">
    <citation type="submission" date="2021-03" db="UniProtKB">
        <authorList>
            <consortium name="EnsemblPlants"/>
        </authorList>
    </citation>
    <scope>IDENTIFICATION</scope>
</reference>
<evidence type="ECO:0000313" key="3">
    <source>
        <dbReference type="EnsemblPlants" id="cds.evm.model.10.1161"/>
    </source>
</evidence>
<dbReference type="Pfam" id="PF14111">
    <property type="entry name" value="DUF4283"/>
    <property type="match status" value="1"/>
</dbReference>
<dbReference type="PANTHER" id="PTHR31286">
    <property type="entry name" value="GLYCINE-RICH CELL WALL STRUCTURAL PROTEIN 1.8-LIKE"/>
    <property type="match status" value="1"/>
</dbReference>